<evidence type="ECO:0000313" key="2">
    <source>
        <dbReference type="Proteomes" id="UP000032049"/>
    </source>
</evidence>
<keyword evidence="2" id="KW-1185">Reference proteome</keyword>
<comment type="caution">
    <text evidence="1">The sequence shown here is derived from an EMBL/GenBank/DDBJ whole genome shotgun (WGS) entry which is preliminary data.</text>
</comment>
<gene>
    <name evidence="1" type="ORF">TH53_15220</name>
</gene>
<dbReference type="OrthoDB" id="1090702at2"/>
<dbReference type="EMBL" id="JXRA01000064">
    <property type="protein sequence ID" value="KIO76416.1"/>
    <property type="molecule type" value="Genomic_DNA"/>
</dbReference>
<proteinExistence type="predicted"/>
<organism evidence="1 2">
    <name type="scientific">Pedobacter lusitanus</name>
    <dbReference type="NCBI Taxonomy" id="1503925"/>
    <lineage>
        <taxon>Bacteria</taxon>
        <taxon>Pseudomonadati</taxon>
        <taxon>Bacteroidota</taxon>
        <taxon>Sphingobacteriia</taxon>
        <taxon>Sphingobacteriales</taxon>
        <taxon>Sphingobacteriaceae</taxon>
        <taxon>Pedobacter</taxon>
    </lineage>
</organism>
<dbReference type="AlphaFoldDB" id="A0A0D0GPJ9"/>
<dbReference type="STRING" id="1503925.TH53_15220"/>
<evidence type="ECO:0000313" key="1">
    <source>
        <dbReference type="EMBL" id="KIO76416.1"/>
    </source>
</evidence>
<dbReference type="RefSeq" id="WP_041883145.1">
    <property type="nucleotide sequence ID" value="NZ_CP157278.1"/>
</dbReference>
<protein>
    <recommendedName>
        <fullName evidence="3">Type VI secretion system baseplate subunit TssK</fullName>
    </recommendedName>
</protein>
<reference evidence="1 2" key="1">
    <citation type="submission" date="2015-01" db="EMBL/GenBank/DDBJ databases">
        <title>Draft genome sequence of Pedobacter sp. NL19 isolated from sludge of an effluent treatment pond in an abandoned uranium mine.</title>
        <authorList>
            <person name="Santos T."/>
            <person name="Caetano T."/>
            <person name="Covas C."/>
            <person name="Cruz A."/>
            <person name="Mendo S."/>
        </authorList>
    </citation>
    <scope>NUCLEOTIDE SEQUENCE [LARGE SCALE GENOMIC DNA]</scope>
    <source>
        <strain evidence="1 2">NL19</strain>
    </source>
</reference>
<name>A0A0D0GPJ9_9SPHI</name>
<accession>A0A0D0GPJ9</accession>
<evidence type="ECO:0008006" key="3">
    <source>
        <dbReference type="Google" id="ProtNLM"/>
    </source>
</evidence>
<dbReference type="Proteomes" id="UP000032049">
    <property type="component" value="Unassembled WGS sequence"/>
</dbReference>
<sequence>MISPLKYKPVNWVDGMKLSSSHFVATDQFNQDFVRDASSISLNNFNYGLLPPFSGERVSHDIEITEKATNHIEIKVRHCNAITAEGCRIDIPNTSNYDNLLSYSQFFSNENTDYSKVTVYNILLLVNPFERVPSGTPDPQDNPPRYPDISKKYSISILPASEMTPNSADNYHLTIGQFVLENGRISINTSYIPPSSSIISHPVLIRYYELFSTLINDLQLAAFKIIDKTSAKDSITPLGKNIRLLSEKLLDYIAQIFFNYRNLGYQQSPVHIVGYCSNLAHVFFTGIKLIEPREREEMLKYFYEWRDVTPGNFEELLARNIEMIYDHQNIHASMSAIEEFLKVMVALWNKLSMLEYIGQRKENIVVAEQQMVQQVQTKRTWTLLD</sequence>